<dbReference type="KEGG" id="pgri:PgNI_02699"/>
<dbReference type="PANTHER" id="PTHR42973:SF39">
    <property type="entry name" value="FAD-BINDING PCMH-TYPE DOMAIN-CONTAINING PROTEIN"/>
    <property type="match status" value="1"/>
</dbReference>
<keyword evidence="8" id="KW-1185">Reference proteome</keyword>
<dbReference type="GeneID" id="41957670"/>
<sequence length="485" mass="53317">MSTFQSYKRAIAPSSGDDSDAGPLLPKANTRRWIDNQFGRVLRFQFGIPNLDYFVNRSLHSILHSSTVPENIKLFLGNLEIKGIEFCETDGRSAPAEAAIHNREAVVPKFVISPKSEYGVSQTLMLLKDFDLYKRIAVSIKSGGHGYSSGSSCPGIMLNLGKICGQRMEGDNTLVLKPGYVLGQVINTLTTNRKALPHGNCFGIGAGSHFLTAGWNIALNRPYGLECQSVVGGRIALWDGSIVEVNQQNQPDLLYAMRGGAAAAVGVVTRIRLRLIDEPPSVTWCFAPIDKTQLQLCVAKKAFANARGLPRAITVSFRFYFEPHQKDPVCSFNITSLLSAKKTTEFLRRYLGPELVELVADNSLWNEESLIKLRLLPASDALAADPRMLAEVSSTALQENPLVYWTQTAALREMASSYFSSVSCWVVPECEPMFLDLYNALASVQSHPARGRMHALVVQGGGRMSELQKDCSMPLGQALARFEMH</sequence>
<dbReference type="PROSITE" id="PS51387">
    <property type="entry name" value="FAD_PCMH"/>
    <property type="match status" value="1"/>
</dbReference>
<dbReference type="InterPro" id="IPR006094">
    <property type="entry name" value="Oxid_FAD_bind_N"/>
</dbReference>
<dbReference type="SUPFAM" id="SSF56176">
    <property type="entry name" value="FAD-binding/transporter-associated domain-like"/>
    <property type="match status" value="1"/>
</dbReference>
<dbReference type="RefSeq" id="XP_030985730.1">
    <property type="nucleotide sequence ID" value="XM_031122759.1"/>
</dbReference>
<evidence type="ECO:0000256" key="3">
    <source>
        <dbReference type="ARBA" id="ARBA00022630"/>
    </source>
</evidence>
<evidence type="ECO:0000256" key="5">
    <source>
        <dbReference type="ARBA" id="ARBA00023002"/>
    </source>
</evidence>
<dbReference type="GO" id="GO:0071949">
    <property type="term" value="F:FAD binding"/>
    <property type="evidence" value="ECO:0007669"/>
    <property type="project" value="InterPro"/>
</dbReference>
<reference evidence="9" key="3">
    <citation type="submission" date="2025-08" db="UniProtKB">
        <authorList>
            <consortium name="RefSeq"/>
        </authorList>
    </citation>
    <scope>IDENTIFICATION</scope>
    <source>
        <strain evidence="9">NI907</strain>
    </source>
</reference>
<keyword evidence="5" id="KW-0560">Oxidoreductase</keyword>
<accession>A0A6P8BEV4</accession>
<evidence type="ECO:0000313" key="8">
    <source>
        <dbReference type="Proteomes" id="UP000515153"/>
    </source>
</evidence>
<proteinExistence type="inferred from homology"/>
<organism evidence="8 9">
    <name type="scientific">Pyricularia grisea</name>
    <name type="common">Crabgrass-specific blast fungus</name>
    <name type="synonym">Magnaporthe grisea</name>
    <dbReference type="NCBI Taxonomy" id="148305"/>
    <lineage>
        <taxon>Eukaryota</taxon>
        <taxon>Fungi</taxon>
        <taxon>Dikarya</taxon>
        <taxon>Ascomycota</taxon>
        <taxon>Pezizomycotina</taxon>
        <taxon>Sordariomycetes</taxon>
        <taxon>Sordariomycetidae</taxon>
        <taxon>Magnaporthales</taxon>
        <taxon>Pyriculariaceae</taxon>
        <taxon>Pyricularia</taxon>
    </lineage>
</organism>
<dbReference type="InterPro" id="IPR016166">
    <property type="entry name" value="FAD-bd_PCMH"/>
</dbReference>
<dbReference type="GO" id="GO:0016491">
    <property type="term" value="F:oxidoreductase activity"/>
    <property type="evidence" value="ECO:0007669"/>
    <property type="project" value="UniProtKB-KW"/>
</dbReference>
<dbReference type="InterPro" id="IPR036318">
    <property type="entry name" value="FAD-bd_PCMH-like_sf"/>
</dbReference>
<dbReference type="PANTHER" id="PTHR42973">
    <property type="entry name" value="BINDING OXIDOREDUCTASE, PUTATIVE (AFU_ORTHOLOGUE AFUA_1G17690)-RELATED"/>
    <property type="match status" value="1"/>
</dbReference>
<name>A0A6P8BEV4_PYRGI</name>
<dbReference type="AlphaFoldDB" id="A0A6P8BEV4"/>
<comment type="similarity">
    <text evidence="2">Belongs to the oxygen-dependent FAD-linked oxidoreductase family.</text>
</comment>
<feature type="domain" description="FAD-binding PCMH-type" evidence="7">
    <location>
        <begin position="104"/>
        <end position="278"/>
    </location>
</feature>
<dbReference type="Proteomes" id="UP000515153">
    <property type="component" value="Unplaced"/>
</dbReference>
<evidence type="ECO:0000256" key="1">
    <source>
        <dbReference type="ARBA" id="ARBA00001974"/>
    </source>
</evidence>
<comment type="cofactor">
    <cofactor evidence="1">
        <name>FAD</name>
        <dbReference type="ChEBI" id="CHEBI:57692"/>
    </cofactor>
</comment>
<dbReference type="Pfam" id="PF01565">
    <property type="entry name" value="FAD_binding_4"/>
    <property type="match status" value="1"/>
</dbReference>
<evidence type="ECO:0000256" key="6">
    <source>
        <dbReference type="SAM" id="MobiDB-lite"/>
    </source>
</evidence>
<gene>
    <name evidence="9" type="ORF">PgNI_02699</name>
</gene>
<reference evidence="9" key="1">
    <citation type="journal article" date="2019" name="Mol. Biol. Evol.">
        <title>Blast fungal genomes show frequent chromosomal changes, gene gains and losses, and effector gene turnover.</title>
        <authorList>
            <person name="Gomez Luciano L.B."/>
            <person name="Jason Tsai I."/>
            <person name="Chuma I."/>
            <person name="Tosa Y."/>
            <person name="Chen Y.H."/>
            <person name="Li J.Y."/>
            <person name="Li M.Y."/>
            <person name="Jade Lu M.Y."/>
            <person name="Nakayashiki H."/>
            <person name="Li W.H."/>
        </authorList>
    </citation>
    <scope>NUCLEOTIDE SEQUENCE</scope>
    <source>
        <strain evidence="9">NI907</strain>
    </source>
</reference>
<evidence type="ECO:0000256" key="4">
    <source>
        <dbReference type="ARBA" id="ARBA00022827"/>
    </source>
</evidence>
<dbReference type="InterPro" id="IPR016169">
    <property type="entry name" value="FAD-bd_PCMH_sub2"/>
</dbReference>
<feature type="region of interest" description="Disordered" evidence="6">
    <location>
        <begin position="1"/>
        <end position="23"/>
    </location>
</feature>
<dbReference type="Gene3D" id="3.40.462.20">
    <property type="match status" value="1"/>
</dbReference>
<keyword evidence="3" id="KW-0285">Flavoprotein</keyword>
<protein>
    <recommendedName>
        <fullName evidence="7">FAD-binding PCMH-type domain-containing protein</fullName>
    </recommendedName>
</protein>
<reference evidence="9" key="2">
    <citation type="submission" date="2019-10" db="EMBL/GenBank/DDBJ databases">
        <authorList>
            <consortium name="NCBI Genome Project"/>
        </authorList>
    </citation>
    <scope>NUCLEOTIDE SEQUENCE</scope>
    <source>
        <strain evidence="9">NI907</strain>
    </source>
</reference>
<evidence type="ECO:0000259" key="7">
    <source>
        <dbReference type="PROSITE" id="PS51387"/>
    </source>
</evidence>
<dbReference type="InterPro" id="IPR050416">
    <property type="entry name" value="FAD-linked_Oxidoreductase"/>
</dbReference>
<evidence type="ECO:0000256" key="2">
    <source>
        <dbReference type="ARBA" id="ARBA00005466"/>
    </source>
</evidence>
<keyword evidence="4" id="KW-0274">FAD</keyword>
<evidence type="ECO:0000313" key="9">
    <source>
        <dbReference type="RefSeq" id="XP_030985730.1"/>
    </source>
</evidence>
<dbReference type="Gene3D" id="3.30.465.10">
    <property type="match status" value="1"/>
</dbReference>